<reference evidence="1 2" key="1">
    <citation type="submission" date="2018-06" db="EMBL/GenBank/DDBJ databases">
        <title>Genomic Encyclopedia of Type Strains, Phase III (KMG-III): the genomes of soil and plant-associated and newly described type strains.</title>
        <authorList>
            <person name="Whitman W."/>
        </authorList>
    </citation>
    <scope>NUCLEOTIDE SEQUENCE [LARGE SCALE GENOMIC DNA]</scope>
    <source>
        <strain evidence="1 2">CECT 9025</strain>
    </source>
</reference>
<sequence length="262" mass="28896">MPAAETFRQAHADWREARMEKLTAETGWLNLLGRWWVTPGTWTIGSAPGSDIRLPEGPELLGRLVLETPDSGSFLSAEGAEIPIDRASGRTSWQAGRFALEIAALNDWRALRVRDRHSAAAEALAPIPHFPLDPALRITASWEALPQALALTQDTVVGLPIRVQATHVARLELQGESLALLATHGTAERPQFVFRDLTSKDDTYAPMRFVFGEEVTDGSVVIDFNRAINPPSAFTPHALCPLPPRENLLFTRIEAGERRLSR</sequence>
<dbReference type="OrthoDB" id="5493262at2"/>
<name>A0A318SSR9_9RHOB</name>
<dbReference type="RefSeq" id="WP_110813910.1">
    <property type="nucleotide sequence ID" value="NZ_QJTE01000002.1"/>
</dbReference>
<comment type="caution">
    <text evidence="1">The sequence shown here is derived from an EMBL/GenBank/DDBJ whole genome shotgun (WGS) entry which is preliminary data.</text>
</comment>
<dbReference type="EMBL" id="QJTE01000002">
    <property type="protein sequence ID" value="PYE84870.1"/>
    <property type="molecule type" value="Genomic_DNA"/>
</dbReference>
<gene>
    <name evidence="1" type="ORF">DFP88_102674</name>
</gene>
<dbReference type="AlphaFoldDB" id="A0A318SSR9"/>
<dbReference type="Pfam" id="PF07920">
    <property type="entry name" value="DUF1684"/>
    <property type="match status" value="1"/>
</dbReference>
<accession>A0A318SSR9</accession>
<evidence type="ECO:0000313" key="2">
    <source>
        <dbReference type="Proteomes" id="UP000248311"/>
    </source>
</evidence>
<organism evidence="1 2">
    <name type="scientific">Pseudoroseicyclus aestuarii</name>
    <dbReference type="NCBI Taxonomy" id="1795041"/>
    <lineage>
        <taxon>Bacteria</taxon>
        <taxon>Pseudomonadati</taxon>
        <taxon>Pseudomonadota</taxon>
        <taxon>Alphaproteobacteria</taxon>
        <taxon>Rhodobacterales</taxon>
        <taxon>Paracoccaceae</taxon>
        <taxon>Pseudoroseicyclus</taxon>
    </lineage>
</organism>
<evidence type="ECO:0000313" key="1">
    <source>
        <dbReference type="EMBL" id="PYE84870.1"/>
    </source>
</evidence>
<keyword evidence="2" id="KW-1185">Reference proteome</keyword>
<proteinExistence type="predicted"/>
<dbReference type="PANTHER" id="PTHR41913">
    <property type="entry name" value="DUF1684 DOMAIN-CONTAINING PROTEIN"/>
    <property type="match status" value="1"/>
</dbReference>
<protein>
    <recommendedName>
        <fullName evidence="3">DUF1684 domain-containing protein</fullName>
    </recommendedName>
</protein>
<evidence type="ECO:0008006" key="3">
    <source>
        <dbReference type="Google" id="ProtNLM"/>
    </source>
</evidence>
<dbReference type="PANTHER" id="PTHR41913:SF1">
    <property type="entry name" value="DUF1684 DOMAIN-CONTAINING PROTEIN"/>
    <property type="match status" value="1"/>
</dbReference>
<dbReference type="Proteomes" id="UP000248311">
    <property type="component" value="Unassembled WGS sequence"/>
</dbReference>
<dbReference type="InterPro" id="IPR012467">
    <property type="entry name" value="DUF1684"/>
</dbReference>